<evidence type="ECO:0000313" key="3">
    <source>
        <dbReference type="Proteomes" id="UP000033640"/>
    </source>
</evidence>
<dbReference type="GO" id="GO:0016740">
    <property type="term" value="F:transferase activity"/>
    <property type="evidence" value="ECO:0007669"/>
    <property type="project" value="UniProtKB-KW"/>
</dbReference>
<proteinExistence type="predicted"/>
<organism evidence="2 3">
    <name type="scientific">Microbacterium oxydans</name>
    <dbReference type="NCBI Taxonomy" id="82380"/>
    <lineage>
        <taxon>Bacteria</taxon>
        <taxon>Bacillati</taxon>
        <taxon>Actinomycetota</taxon>
        <taxon>Actinomycetes</taxon>
        <taxon>Micrococcales</taxon>
        <taxon>Microbacteriaceae</taxon>
        <taxon>Microbacterium</taxon>
    </lineage>
</organism>
<dbReference type="EMBL" id="JYIW01000026">
    <property type="protein sequence ID" value="KJL28401.1"/>
    <property type="molecule type" value="Genomic_DNA"/>
</dbReference>
<protein>
    <submittedName>
        <fullName evidence="2">Polysaccharide pyruvyl transferase</fullName>
    </submittedName>
</protein>
<dbReference type="RefSeq" id="WP_156153243.1">
    <property type="nucleotide sequence ID" value="NZ_JYIW01000026.1"/>
</dbReference>
<name>A0A0F0LA08_9MICO</name>
<feature type="domain" description="Polysaccharide pyruvyl transferase" evidence="1">
    <location>
        <begin position="43"/>
        <end position="220"/>
    </location>
</feature>
<gene>
    <name evidence="2" type="ORF">RS83_03472</name>
</gene>
<evidence type="ECO:0000313" key="2">
    <source>
        <dbReference type="EMBL" id="KJL28401.1"/>
    </source>
</evidence>
<accession>A0A0F0LA08</accession>
<dbReference type="PATRIC" id="fig|82380.11.peg.3502"/>
<evidence type="ECO:0000259" key="1">
    <source>
        <dbReference type="Pfam" id="PF04230"/>
    </source>
</evidence>
<dbReference type="Proteomes" id="UP000033640">
    <property type="component" value="Unassembled WGS sequence"/>
</dbReference>
<dbReference type="Pfam" id="PF04230">
    <property type="entry name" value="PS_pyruv_trans"/>
    <property type="match status" value="1"/>
</dbReference>
<reference evidence="2 3" key="1">
    <citation type="submission" date="2015-02" db="EMBL/GenBank/DDBJ databases">
        <title>Draft genome sequences of ten Microbacterium spp. with emphasis on heavy metal contaminated environments.</title>
        <authorList>
            <person name="Corretto E."/>
        </authorList>
    </citation>
    <scope>NUCLEOTIDE SEQUENCE [LARGE SCALE GENOMIC DNA]</scope>
    <source>
        <strain evidence="2 3">BEL4b</strain>
    </source>
</reference>
<comment type="caution">
    <text evidence="2">The sequence shown here is derived from an EMBL/GenBank/DDBJ whole genome shotgun (WGS) entry which is preliminary data.</text>
</comment>
<dbReference type="OrthoDB" id="8444043at2"/>
<dbReference type="AlphaFoldDB" id="A0A0F0LA08"/>
<sequence>MSSFPVRAARRIRRASEELFRAPQSSQPLQAPIYLISAGGQPNFGDEFITRAWLDWLAEHQPNREVWLDTIEPGRASHLFRDTHPRLRTTNTLWHATHTGASDDPEAAAQRMQSLVRDLGSPRYDLGLRDLRTMGSMHLLGGGYMNSIWPENFGIITAMTTLKADFGIPIFATGQGLMPHDGPTLDWLRERLHEFDYVESRDAEGARAFDVTAGLDDAFLAFSNGRELYAPAAELPATMVLVQGDMADAERDEQLGRAVERFMSEQQVASQVGFAEAIPPDDFRHAKAYVEDAAPFYPFMRIWENGFPAFEGQTWLTTRFHFHLLAAAAGARGTVLNARPGYYDVKHGSLQELGTGWSDWASEEDANAVVPAATGDPDFPAKAREFGQRKAALAAQLYTDAAMPPAA</sequence>
<dbReference type="InterPro" id="IPR007345">
    <property type="entry name" value="Polysacch_pyruvyl_Trfase"/>
</dbReference>
<keyword evidence="2" id="KW-0808">Transferase</keyword>